<protein>
    <recommendedName>
        <fullName evidence="1">Amine oxidase domain-containing protein</fullName>
    </recommendedName>
</protein>
<reference evidence="2 3" key="1">
    <citation type="journal article" date="2023" name="G3 (Bethesda)">
        <title>A chromosome-level genome assembly of Zasmidium syzygii isolated from banana leaves.</title>
        <authorList>
            <person name="van Westerhoven A.C."/>
            <person name="Mehrabi R."/>
            <person name="Talebi R."/>
            <person name="Steentjes M.B.F."/>
            <person name="Corcolon B."/>
            <person name="Chong P.A."/>
            <person name="Kema G.H.J."/>
            <person name="Seidl M.F."/>
        </authorList>
    </citation>
    <scope>NUCLEOTIDE SEQUENCE [LARGE SCALE GENOMIC DNA]</scope>
    <source>
        <strain evidence="2 3">P124</strain>
    </source>
</reference>
<evidence type="ECO:0000259" key="1">
    <source>
        <dbReference type="Pfam" id="PF01593"/>
    </source>
</evidence>
<sequence>MLDVEGPWFDGVSYLQTTEPGSAFVASSKKQRIGIIGAGMAGLMTGHLLDSVGIHNWTILEASNRLGGRVLTAYLNGTRPDQYQYQEMGGMRFPVSVQDPETGKQLPIKDHRMVFQLADVLNNQNGNVSTYKFNFIPWTQEEPNDPADTLARRPDGTVPGAGSVGSSMYEVEDADSPVNINQTMSLGASAQAAESAYYNWTGIMQPQTFRLFVKNIFEAHRQAVDTGYFDWSESQYIWHVLSKSINTTDDINTIANNNPSWLYENIYGAATQWLTVDQGLSRLPQAFEPQVLNRTQFNTSVQGIAWNGSSVIVKHTPTDQPASKQRESAFDHVITSVPFSLVRLWDLPPYSSLLSRAIQNLQYTPVCKVALRYKTRFWEHLPQPILGGCGAVNISGIGNICYPSYKINSTGPGVLLGSYVLTEVANSLAALSDAAHIALVQRAMVSIHGPVAEEQYTGEYVRKCWGSDPFAAGGWASPVAGQQPLYLPAYFRTEFNSIFIGEHTSYTQAWVWSALESSVRGTTQLLLDLGLVDEAKMIVDTWMARWMRL</sequence>
<proteinExistence type="predicted"/>
<dbReference type="Gene3D" id="3.50.50.60">
    <property type="entry name" value="FAD/NAD(P)-binding domain"/>
    <property type="match status" value="1"/>
</dbReference>
<dbReference type="InterPro" id="IPR036188">
    <property type="entry name" value="FAD/NAD-bd_sf"/>
</dbReference>
<dbReference type="Gene3D" id="1.20.1440.240">
    <property type="match status" value="1"/>
</dbReference>
<evidence type="ECO:0000313" key="3">
    <source>
        <dbReference type="Proteomes" id="UP001305779"/>
    </source>
</evidence>
<dbReference type="Proteomes" id="UP001305779">
    <property type="component" value="Unassembled WGS sequence"/>
</dbReference>
<feature type="domain" description="Amine oxidase" evidence="1">
    <location>
        <begin position="40"/>
        <end position="521"/>
    </location>
</feature>
<dbReference type="Gene3D" id="3.90.660.10">
    <property type="match status" value="1"/>
</dbReference>
<dbReference type="Pfam" id="PF01593">
    <property type="entry name" value="Amino_oxidase"/>
    <property type="match status" value="1"/>
</dbReference>
<dbReference type="EMBL" id="JAXOVC010000001">
    <property type="protein sequence ID" value="KAK4508532.1"/>
    <property type="molecule type" value="Genomic_DNA"/>
</dbReference>
<organism evidence="2 3">
    <name type="scientific">Zasmidium cellare</name>
    <name type="common">Wine cellar mold</name>
    <name type="synonym">Racodium cellare</name>
    <dbReference type="NCBI Taxonomy" id="395010"/>
    <lineage>
        <taxon>Eukaryota</taxon>
        <taxon>Fungi</taxon>
        <taxon>Dikarya</taxon>
        <taxon>Ascomycota</taxon>
        <taxon>Pezizomycotina</taxon>
        <taxon>Dothideomycetes</taxon>
        <taxon>Dothideomycetidae</taxon>
        <taxon>Mycosphaerellales</taxon>
        <taxon>Mycosphaerellaceae</taxon>
        <taxon>Zasmidium</taxon>
    </lineage>
</organism>
<dbReference type="InterPro" id="IPR050281">
    <property type="entry name" value="Flavin_monoamine_oxidase"/>
</dbReference>
<dbReference type="PANTHER" id="PTHR10742:SF382">
    <property type="entry name" value="AMINE OXIDASE DOMAIN-CONTAINING PROTEIN"/>
    <property type="match status" value="1"/>
</dbReference>
<comment type="caution">
    <text evidence="2">The sequence shown here is derived from an EMBL/GenBank/DDBJ whole genome shotgun (WGS) entry which is preliminary data.</text>
</comment>
<dbReference type="SUPFAM" id="SSF54373">
    <property type="entry name" value="FAD-linked reductases, C-terminal domain"/>
    <property type="match status" value="1"/>
</dbReference>
<gene>
    <name evidence="2" type="ORF">PRZ48_002271</name>
</gene>
<keyword evidence="3" id="KW-1185">Reference proteome</keyword>
<dbReference type="SUPFAM" id="SSF51905">
    <property type="entry name" value="FAD/NAD(P)-binding domain"/>
    <property type="match status" value="1"/>
</dbReference>
<dbReference type="PANTHER" id="PTHR10742">
    <property type="entry name" value="FLAVIN MONOAMINE OXIDASE"/>
    <property type="match status" value="1"/>
</dbReference>
<dbReference type="InterPro" id="IPR002937">
    <property type="entry name" value="Amino_oxidase"/>
</dbReference>
<evidence type="ECO:0000313" key="2">
    <source>
        <dbReference type="EMBL" id="KAK4508532.1"/>
    </source>
</evidence>
<accession>A0ABR0F3S1</accession>
<name>A0ABR0F3S1_ZASCE</name>